<protein>
    <submittedName>
        <fullName evidence="1">Uncharacterized protein</fullName>
    </submittedName>
</protein>
<reference evidence="1 2" key="1">
    <citation type="submission" date="2024-01" db="EMBL/GenBank/DDBJ databases">
        <title>The complete chloroplast genome sequence of Lithospermum erythrorhizon: insights into the phylogenetic relationship among Boraginaceae species and the maternal lineages of purple gromwells.</title>
        <authorList>
            <person name="Okada T."/>
            <person name="Watanabe K."/>
        </authorList>
    </citation>
    <scope>NUCLEOTIDE SEQUENCE [LARGE SCALE GENOMIC DNA]</scope>
</reference>
<evidence type="ECO:0000313" key="2">
    <source>
        <dbReference type="Proteomes" id="UP001454036"/>
    </source>
</evidence>
<organism evidence="1 2">
    <name type="scientific">Lithospermum erythrorhizon</name>
    <name type="common">Purple gromwell</name>
    <name type="synonym">Lithospermum officinale var. erythrorhizon</name>
    <dbReference type="NCBI Taxonomy" id="34254"/>
    <lineage>
        <taxon>Eukaryota</taxon>
        <taxon>Viridiplantae</taxon>
        <taxon>Streptophyta</taxon>
        <taxon>Embryophyta</taxon>
        <taxon>Tracheophyta</taxon>
        <taxon>Spermatophyta</taxon>
        <taxon>Magnoliopsida</taxon>
        <taxon>eudicotyledons</taxon>
        <taxon>Gunneridae</taxon>
        <taxon>Pentapetalae</taxon>
        <taxon>asterids</taxon>
        <taxon>lamiids</taxon>
        <taxon>Boraginales</taxon>
        <taxon>Boraginaceae</taxon>
        <taxon>Boraginoideae</taxon>
        <taxon>Lithospermeae</taxon>
        <taxon>Lithospermum</taxon>
    </lineage>
</organism>
<proteinExistence type="predicted"/>
<dbReference type="AlphaFoldDB" id="A0AAV3P7I3"/>
<dbReference type="PANTHER" id="PTHR34057:SF10">
    <property type="entry name" value="TRANSPOSASE, PTTA_EN_SPM, PLANT"/>
    <property type="match status" value="1"/>
</dbReference>
<accession>A0AAV3P7I3</accession>
<gene>
    <name evidence="1" type="ORF">LIER_07242</name>
</gene>
<name>A0AAV3P7I3_LITER</name>
<evidence type="ECO:0000313" key="1">
    <source>
        <dbReference type="EMBL" id="GAA0147579.1"/>
    </source>
</evidence>
<dbReference type="PANTHER" id="PTHR34057">
    <property type="entry name" value="ELONGATION FACTOR"/>
    <property type="match status" value="1"/>
</dbReference>
<keyword evidence="2" id="KW-1185">Reference proteome</keyword>
<dbReference type="EMBL" id="BAABME010001102">
    <property type="protein sequence ID" value="GAA0147579.1"/>
    <property type="molecule type" value="Genomic_DNA"/>
</dbReference>
<sequence length="435" mass="50107">MIIMGAKQKFRSNLETIPEAPKIKDYGDVAEVNNNKVKCNNYYENYTFEPTASLGRISREGHPRCGGEVDFGAASHMGCNVLVENNFQETTESSSSFEDDVSGSESVSAFSDDEFVPYFGDDATFDGVGEVFRMRKKRLTDHWRTFIQPVMWRCKWVELQIRQLNRMERKYTRELTKYNEYELQQVEKVYKRKRRKRIEDTKDIGTYMSEHNLFSYYDNKKVPSDGIFSYKECGKIAGYDSGDELEPDENWLFRNDENLEQVLSKIFALMGHVSKLKIRLDKVTSNINGKFSYADPKSLLVPCNALTSSARDPASPPNNSDLAGGSSHNASQHLFEFNMGDVALLKTEIMSLEEFEDGKLIYDDRLYNGMNDFEDFNVQHAKRRRTAREYIEITAPSVCKEPEMLTEPVAKIRSISELHASSSRRSQRGHIPRRF</sequence>
<comment type="caution">
    <text evidence="1">The sequence shown here is derived from an EMBL/GenBank/DDBJ whole genome shotgun (WGS) entry which is preliminary data.</text>
</comment>
<dbReference type="Proteomes" id="UP001454036">
    <property type="component" value="Unassembled WGS sequence"/>
</dbReference>